<dbReference type="EMBL" id="BAAAQQ010000011">
    <property type="protein sequence ID" value="GAA2125211.1"/>
    <property type="molecule type" value="Genomic_DNA"/>
</dbReference>
<dbReference type="InterPro" id="IPR049734">
    <property type="entry name" value="NudC-like_C"/>
</dbReference>
<keyword evidence="6" id="KW-0378">Hydrolase</keyword>
<dbReference type="CDD" id="cd03429">
    <property type="entry name" value="NUDIX_NADH_pyrophosphatase_Nudt13"/>
    <property type="match status" value="1"/>
</dbReference>
<dbReference type="Gene3D" id="3.90.79.20">
    <property type="match status" value="1"/>
</dbReference>
<evidence type="ECO:0000256" key="7">
    <source>
        <dbReference type="ARBA" id="ARBA00022842"/>
    </source>
</evidence>
<comment type="cofactor">
    <cofactor evidence="2">
        <name>Zn(2+)</name>
        <dbReference type="ChEBI" id="CHEBI:29105"/>
    </cofactor>
</comment>
<dbReference type="InterPro" id="IPR050241">
    <property type="entry name" value="NAD-cap_RNA_hydrolase_NudC"/>
</dbReference>
<keyword evidence="12" id="KW-1185">Reference proteome</keyword>
<dbReference type="InterPro" id="IPR015376">
    <property type="entry name" value="Znr_NADH_PPase"/>
</dbReference>
<dbReference type="PANTHER" id="PTHR42904:SF6">
    <property type="entry name" value="NAD-CAPPED RNA HYDROLASE NUDT12"/>
    <property type="match status" value="1"/>
</dbReference>
<evidence type="ECO:0000259" key="10">
    <source>
        <dbReference type="PROSITE" id="PS51462"/>
    </source>
</evidence>
<evidence type="ECO:0000313" key="11">
    <source>
        <dbReference type="EMBL" id="GAA2125211.1"/>
    </source>
</evidence>
<dbReference type="Pfam" id="PF00293">
    <property type="entry name" value="NUDIX"/>
    <property type="match status" value="1"/>
</dbReference>
<proteinExistence type="inferred from homology"/>
<evidence type="ECO:0000256" key="3">
    <source>
        <dbReference type="ARBA" id="ARBA00009595"/>
    </source>
</evidence>
<dbReference type="EC" id="3.6.1.22" evidence="4"/>
<comment type="catalytic activity">
    <reaction evidence="9">
        <text>a 5'-end NAD(+)-phospho-ribonucleoside in mRNA + H2O = a 5'-end phospho-adenosine-phospho-ribonucleoside in mRNA + beta-nicotinamide D-ribonucleotide + 2 H(+)</text>
        <dbReference type="Rhea" id="RHEA:60876"/>
        <dbReference type="Rhea" id="RHEA-COMP:15698"/>
        <dbReference type="Rhea" id="RHEA-COMP:15719"/>
        <dbReference type="ChEBI" id="CHEBI:14649"/>
        <dbReference type="ChEBI" id="CHEBI:15377"/>
        <dbReference type="ChEBI" id="CHEBI:15378"/>
        <dbReference type="ChEBI" id="CHEBI:144029"/>
        <dbReference type="ChEBI" id="CHEBI:144051"/>
    </reaction>
    <physiologicalReaction direction="left-to-right" evidence="9">
        <dbReference type="Rhea" id="RHEA:60877"/>
    </physiologicalReaction>
</comment>
<name>A0ABP5K3R3_9ACTN</name>
<dbReference type="PANTHER" id="PTHR42904">
    <property type="entry name" value="NUDIX HYDROLASE, NUDC SUBFAMILY"/>
    <property type="match status" value="1"/>
</dbReference>
<evidence type="ECO:0000256" key="6">
    <source>
        <dbReference type="ARBA" id="ARBA00022801"/>
    </source>
</evidence>
<protein>
    <recommendedName>
        <fullName evidence="4">NAD(+) diphosphatase</fullName>
        <ecNumber evidence="4">3.6.1.22</ecNumber>
    </recommendedName>
</protein>
<dbReference type="InterPro" id="IPR015375">
    <property type="entry name" value="NADH_PPase-like_N"/>
</dbReference>
<evidence type="ECO:0000256" key="2">
    <source>
        <dbReference type="ARBA" id="ARBA00001947"/>
    </source>
</evidence>
<dbReference type="InterPro" id="IPR015797">
    <property type="entry name" value="NUDIX_hydrolase-like_dom_sf"/>
</dbReference>
<keyword evidence="8" id="KW-0520">NAD</keyword>
<comment type="caution">
    <text evidence="11">The sequence shown here is derived from an EMBL/GenBank/DDBJ whole genome shotgun (WGS) entry which is preliminary data.</text>
</comment>
<dbReference type="NCBIfam" id="NF001299">
    <property type="entry name" value="PRK00241.1"/>
    <property type="match status" value="1"/>
</dbReference>
<sequence length="327" mass="35963">MCVLTAPTLSVRGLGLAFWTVSFPHLDLAADAHDRAGERRLDEDWLAERWADPASRALVVVGSRIRPLDGRVDWRPTEDAPDGLRVLLGERDGRTWFAVVVDPRQAAYDRIGDRGEWVGLRAVLQDLAAGQQADAPLVFHAIGLAEWLYAVRHCSRCGGALQPRAAGHEQICTACGKVTWPRTDPAVIMTVTHGERGADDERCLLGRQAAWPEGRYSTLAGFVEPGESLEDAVRREVREEVGVVVGDVDYFGNQGWPFPSSLMLGFHGRATSTEITVDKREIEDARWFTRAEMKAEAEAGTLVLPGGVSISRSLVEDWYGGPLPGRW</sequence>
<dbReference type="PROSITE" id="PS51462">
    <property type="entry name" value="NUDIX"/>
    <property type="match status" value="1"/>
</dbReference>
<keyword evidence="5" id="KW-0479">Metal-binding</keyword>
<dbReference type="PROSITE" id="PS00893">
    <property type="entry name" value="NUDIX_BOX"/>
    <property type="match status" value="1"/>
</dbReference>
<gene>
    <name evidence="11" type="primary">nudC</name>
    <name evidence="11" type="ORF">GCM10009843_22680</name>
</gene>
<comment type="cofactor">
    <cofactor evidence="1">
        <name>Mg(2+)</name>
        <dbReference type="ChEBI" id="CHEBI:18420"/>
    </cofactor>
</comment>
<feature type="domain" description="Nudix hydrolase" evidence="10">
    <location>
        <begin position="181"/>
        <end position="316"/>
    </location>
</feature>
<dbReference type="Pfam" id="PF09296">
    <property type="entry name" value="NUDIX-like"/>
    <property type="match status" value="1"/>
</dbReference>
<accession>A0ABP5K3R3</accession>
<dbReference type="Proteomes" id="UP001500575">
    <property type="component" value="Unassembled WGS sequence"/>
</dbReference>
<keyword evidence="7" id="KW-0460">Magnesium</keyword>
<dbReference type="Pfam" id="PF09297">
    <property type="entry name" value="Zn_ribbon_NUD"/>
    <property type="match status" value="1"/>
</dbReference>
<evidence type="ECO:0000256" key="9">
    <source>
        <dbReference type="ARBA" id="ARBA00023679"/>
    </source>
</evidence>
<evidence type="ECO:0000313" key="12">
    <source>
        <dbReference type="Proteomes" id="UP001500575"/>
    </source>
</evidence>
<organism evidence="11 12">
    <name type="scientific">Nocardioides bigeumensis</name>
    <dbReference type="NCBI Taxonomy" id="433657"/>
    <lineage>
        <taxon>Bacteria</taxon>
        <taxon>Bacillati</taxon>
        <taxon>Actinomycetota</taxon>
        <taxon>Actinomycetes</taxon>
        <taxon>Propionibacteriales</taxon>
        <taxon>Nocardioidaceae</taxon>
        <taxon>Nocardioides</taxon>
    </lineage>
</organism>
<evidence type="ECO:0000256" key="5">
    <source>
        <dbReference type="ARBA" id="ARBA00022723"/>
    </source>
</evidence>
<dbReference type="InterPro" id="IPR020084">
    <property type="entry name" value="NUDIX_hydrolase_CS"/>
</dbReference>
<comment type="similarity">
    <text evidence="3">Belongs to the Nudix hydrolase family. NudC subfamily.</text>
</comment>
<evidence type="ECO:0000256" key="8">
    <source>
        <dbReference type="ARBA" id="ARBA00023027"/>
    </source>
</evidence>
<evidence type="ECO:0000256" key="1">
    <source>
        <dbReference type="ARBA" id="ARBA00001946"/>
    </source>
</evidence>
<dbReference type="Gene3D" id="3.90.79.10">
    <property type="entry name" value="Nucleoside Triphosphate Pyrophosphohydrolase"/>
    <property type="match status" value="1"/>
</dbReference>
<dbReference type="InterPro" id="IPR000086">
    <property type="entry name" value="NUDIX_hydrolase_dom"/>
</dbReference>
<dbReference type="SUPFAM" id="SSF55811">
    <property type="entry name" value="Nudix"/>
    <property type="match status" value="1"/>
</dbReference>
<reference evidence="12" key="1">
    <citation type="journal article" date="2019" name="Int. J. Syst. Evol. Microbiol.">
        <title>The Global Catalogue of Microorganisms (GCM) 10K type strain sequencing project: providing services to taxonomists for standard genome sequencing and annotation.</title>
        <authorList>
            <consortium name="The Broad Institute Genomics Platform"/>
            <consortium name="The Broad Institute Genome Sequencing Center for Infectious Disease"/>
            <person name="Wu L."/>
            <person name="Ma J."/>
        </authorList>
    </citation>
    <scope>NUCLEOTIDE SEQUENCE [LARGE SCALE GENOMIC DNA]</scope>
    <source>
        <strain evidence="12">JCM 16021</strain>
    </source>
</reference>
<evidence type="ECO:0000256" key="4">
    <source>
        <dbReference type="ARBA" id="ARBA00012381"/>
    </source>
</evidence>